<sequence>MPLKTDGLKESSTFRWAGFVVSLVLALAAAIAGSVALFAGAGSTPAVVLLFCYLGCKLVLYILGWRTPLYNNASR</sequence>
<protein>
    <submittedName>
        <fullName evidence="2">Uncharacterized protein</fullName>
    </submittedName>
</protein>
<evidence type="ECO:0000313" key="3">
    <source>
        <dbReference type="Proteomes" id="UP000199165"/>
    </source>
</evidence>
<feature type="transmembrane region" description="Helical" evidence="1">
    <location>
        <begin position="46"/>
        <end position="65"/>
    </location>
</feature>
<name>A0A1I7BX97_9ACTN</name>
<dbReference type="EMBL" id="FPAT01000013">
    <property type="protein sequence ID" value="SFT91812.1"/>
    <property type="molecule type" value="Genomic_DNA"/>
</dbReference>
<keyword evidence="3" id="KW-1185">Reference proteome</keyword>
<evidence type="ECO:0000256" key="1">
    <source>
        <dbReference type="SAM" id="Phobius"/>
    </source>
</evidence>
<keyword evidence="1" id="KW-1133">Transmembrane helix</keyword>
<keyword evidence="1" id="KW-0472">Membrane</keyword>
<keyword evidence="1" id="KW-0812">Transmembrane</keyword>
<reference evidence="3" key="1">
    <citation type="submission" date="2016-10" db="EMBL/GenBank/DDBJ databases">
        <authorList>
            <person name="Varghese N."/>
            <person name="Submissions S."/>
        </authorList>
    </citation>
    <scope>NUCLEOTIDE SEQUENCE [LARGE SCALE GENOMIC DNA]</scope>
    <source>
        <strain evidence="3">DSM 45501</strain>
    </source>
</reference>
<accession>A0A1I7BX97</accession>
<dbReference type="Proteomes" id="UP000199165">
    <property type="component" value="Unassembled WGS sequence"/>
</dbReference>
<gene>
    <name evidence="2" type="ORF">SAMN04487904_11354</name>
</gene>
<proteinExistence type="predicted"/>
<evidence type="ECO:0000313" key="2">
    <source>
        <dbReference type="EMBL" id="SFT91812.1"/>
    </source>
</evidence>
<dbReference type="AlphaFoldDB" id="A0A1I7BX97"/>
<organism evidence="2 3">
    <name type="scientific">Actinopolyspora righensis</name>
    <dbReference type="NCBI Taxonomy" id="995060"/>
    <lineage>
        <taxon>Bacteria</taxon>
        <taxon>Bacillati</taxon>
        <taxon>Actinomycetota</taxon>
        <taxon>Actinomycetes</taxon>
        <taxon>Actinopolysporales</taxon>
        <taxon>Actinopolysporaceae</taxon>
        <taxon>Actinopolyspora</taxon>
        <taxon>Actinopolyspora alba group</taxon>
    </lineage>
</organism>
<feature type="transmembrane region" description="Helical" evidence="1">
    <location>
        <begin position="16"/>
        <end position="39"/>
    </location>
</feature>